<comment type="similarity">
    <text evidence="2">Belongs to the monovalent cation:proton antiporter 2 (CPA2) transporter (TC 2.A.37) family.</text>
</comment>
<feature type="transmembrane region" description="Helical" evidence="11">
    <location>
        <begin position="355"/>
        <end position="374"/>
    </location>
</feature>
<dbReference type="PATRIC" id="fig|1423769.4.peg.1865"/>
<dbReference type="InterPro" id="IPR038770">
    <property type="entry name" value="Na+/solute_symporter_sf"/>
</dbReference>
<keyword evidence="7" id="KW-0915">Sodium</keyword>
<protein>
    <submittedName>
        <fullName evidence="13">Na+ H+ antiporter</fullName>
    </submittedName>
</protein>
<gene>
    <name evidence="13" type="ORF">FD01_GL001742</name>
</gene>
<dbReference type="Pfam" id="PF00999">
    <property type="entry name" value="Na_H_Exchanger"/>
    <property type="match status" value="1"/>
</dbReference>
<comment type="caution">
    <text evidence="13">The sequence shown here is derived from an EMBL/GenBank/DDBJ whole genome shotgun (WGS) entry which is preliminary data.</text>
</comment>
<evidence type="ECO:0000256" key="5">
    <source>
        <dbReference type="ARBA" id="ARBA00022692"/>
    </source>
</evidence>
<evidence type="ECO:0000256" key="6">
    <source>
        <dbReference type="ARBA" id="ARBA00022989"/>
    </source>
</evidence>
<dbReference type="GO" id="GO:1902600">
    <property type="term" value="P:proton transmembrane transport"/>
    <property type="evidence" value="ECO:0007669"/>
    <property type="project" value="InterPro"/>
</dbReference>
<evidence type="ECO:0000256" key="7">
    <source>
        <dbReference type="ARBA" id="ARBA00023053"/>
    </source>
</evidence>
<evidence type="ECO:0000256" key="10">
    <source>
        <dbReference type="ARBA" id="ARBA00023201"/>
    </source>
</evidence>
<evidence type="ECO:0000256" key="1">
    <source>
        <dbReference type="ARBA" id="ARBA00004141"/>
    </source>
</evidence>
<evidence type="ECO:0000259" key="12">
    <source>
        <dbReference type="Pfam" id="PF00999"/>
    </source>
</evidence>
<feature type="transmembrane region" description="Helical" evidence="11">
    <location>
        <begin position="266"/>
        <end position="285"/>
    </location>
</feature>
<feature type="transmembrane region" description="Helical" evidence="11">
    <location>
        <begin position="222"/>
        <end position="246"/>
    </location>
</feature>
<dbReference type="Proteomes" id="UP000051790">
    <property type="component" value="Unassembled WGS sequence"/>
</dbReference>
<dbReference type="Gene3D" id="1.20.1530.20">
    <property type="match status" value="1"/>
</dbReference>
<dbReference type="RefSeq" id="WP_056964326.1">
    <property type="nucleotide sequence ID" value="NZ_AZEU01000202.1"/>
</dbReference>
<evidence type="ECO:0000256" key="9">
    <source>
        <dbReference type="ARBA" id="ARBA00023136"/>
    </source>
</evidence>
<keyword evidence="8" id="KW-0406">Ion transport</keyword>
<feature type="transmembrane region" description="Helical" evidence="11">
    <location>
        <begin position="59"/>
        <end position="77"/>
    </location>
</feature>
<keyword evidence="5 11" id="KW-0812">Transmembrane</keyword>
<proteinExistence type="inferred from homology"/>
<feature type="transmembrane region" description="Helical" evidence="11">
    <location>
        <begin position="112"/>
        <end position="132"/>
    </location>
</feature>
<keyword evidence="4" id="KW-0050">Antiport</keyword>
<accession>A0A0R1QQC6</accession>
<keyword evidence="3" id="KW-0813">Transport</keyword>
<evidence type="ECO:0000256" key="4">
    <source>
        <dbReference type="ARBA" id="ARBA00022449"/>
    </source>
</evidence>
<sequence>MGYLGTLALILLTTMMFAHFSLKLGIPAVIGELLAGVLLGPAILNWVQPTNLVSDFAEIGVIFLMFIAGLESDLTMLKKYFRPGVLVAVIGVIVPVITIFIFARAWGFNFVAASFLGITYAATSVSISVEVLKELKALDTKSGATILGAAVVDDILTVIILSVAVGVFGEGQSTTSLPLWLSLIGQVLYFGVIYLVVKFVAPYLMHLAERLYPSSAVMIMSLLLCLGMAYLADVIGMSAVIGAFFAGVAVSTTPYRHEVDASLTSIGYGIFIPVFFVSIGLNMRLDGLGRDLLFIVIMTVLALLAKWIGCGFGSKLAGQSWHDANVVGAGMVSRGEMALIVAQIGFEAKLLHEDFYSSVIIVIILTTLIAPFLLKDALRRKNAAEA</sequence>
<keyword evidence="6 11" id="KW-1133">Transmembrane helix</keyword>
<dbReference type="GO" id="GO:0016020">
    <property type="term" value="C:membrane"/>
    <property type="evidence" value="ECO:0007669"/>
    <property type="project" value="UniProtKB-SubCell"/>
</dbReference>
<dbReference type="InterPro" id="IPR004771">
    <property type="entry name" value="K/H_exchanger"/>
</dbReference>
<dbReference type="EMBL" id="AZEU01000202">
    <property type="protein sequence ID" value="KRL43339.1"/>
    <property type="molecule type" value="Genomic_DNA"/>
</dbReference>
<dbReference type="NCBIfam" id="TIGR00932">
    <property type="entry name" value="2a37"/>
    <property type="match status" value="1"/>
</dbReference>
<feature type="transmembrane region" description="Helical" evidence="11">
    <location>
        <begin position="292"/>
        <end position="309"/>
    </location>
</feature>
<evidence type="ECO:0000313" key="13">
    <source>
        <dbReference type="EMBL" id="KRL43339.1"/>
    </source>
</evidence>
<name>A0A0R1QQC6_9LACO</name>
<evidence type="ECO:0000313" key="14">
    <source>
        <dbReference type="Proteomes" id="UP000051790"/>
    </source>
</evidence>
<feature type="transmembrane region" description="Helical" evidence="11">
    <location>
        <begin position="6"/>
        <end position="22"/>
    </location>
</feature>
<reference evidence="13 14" key="1">
    <citation type="journal article" date="2015" name="Genome Announc.">
        <title>Expanding the biotechnology potential of lactobacilli through comparative genomics of 213 strains and associated genera.</title>
        <authorList>
            <person name="Sun Z."/>
            <person name="Harris H.M."/>
            <person name="McCann A."/>
            <person name="Guo C."/>
            <person name="Argimon S."/>
            <person name="Zhang W."/>
            <person name="Yang X."/>
            <person name="Jeffery I.B."/>
            <person name="Cooney J.C."/>
            <person name="Kagawa T.F."/>
            <person name="Liu W."/>
            <person name="Song Y."/>
            <person name="Salvetti E."/>
            <person name="Wrobel A."/>
            <person name="Rasinkangas P."/>
            <person name="Parkhill J."/>
            <person name="Rea M.C."/>
            <person name="O'Sullivan O."/>
            <person name="Ritari J."/>
            <person name="Douillard F.P."/>
            <person name="Paul Ross R."/>
            <person name="Yang R."/>
            <person name="Briner A.E."/>
            <person name="Felis G.E."/>
            <person name="de Vos W.M."/>
            <person name="Barrangou R."/>
            <person name="Klaenhammer T.R."/>
            <person name="Caufield P.W."/>
            <person name="Cui Y."/>
            <person name="Zhang H."/>
            <person name="O'Toole P.W."/>
        </authorList>
    </citation>
    <scope>NUCLEOTIDE SEQUENCE [LARGE SCALE GENOMIC DNA]</scope>
    <source>
        <strain evidence="13 14">DSM 13343</strain>
    </source>
</reference>
<dbReference type="GO" id="GO:0015297">
    <property type="term" value="F:antiporter activity"/>
    <property type="evidence" value="ECO:0007669"/>
    <property type="project" value="UniProtKB-KW"/>
</dbReference>
<keyword evidence="9 11" id="KW-0472">Membrane</keyword>
<evidence type="ECO:0000256" key="8">
    <source>
        <dbReference type="ARBA" id="ARBA00023065"/>
    </source>
</evidence>
<comment type="subcellular location">
    <subcellularLocation>
        <location evidence="1">Membrane</location>
        <topology evidence="1">Multi-pass membrane protein</topology>
    </subcellularLocation>
</comment>
<feature type="transmembrane region" description="Helical" evidence="11">
    <location>
        <begin position="144"/>
        <end position="168"/>
    </location>
</feature>
<dbReference type="GO" id="GO:0006814">
    <property type="term" value="P:sodium ion transport"/>
    <property type="evidence" value="ECO:0007669"/>
    <property type="project" value="UniProtKB-KW"/>
</dbReference>
<evidence type="ECO:0000256" key="3">
    <source>
        <dbReference type="ARBA" id="ARBA00022448"/>
    </source>
</evidence>
<evidence type="ECO:0000256" key="2">
    <source>
        <dbReference type="ARBA" id="ARBA00005551"/>
    </source>
</evidence>
<dbReference type="OrthoDB" id="9793589at2"/>
<feature type="transmembrane region" description="Helical" evidence="11">
    <location>
        <begin position="84"/>
        <end position="106"/>
    </location>
</feature>
<keyword evidence="14" id="KW-1185">Reference proteome</keyword>
<dbReference type="GO" id="GO:0008324">
    <property type="term" value="F:monoatomic cation transmembrane transporter activity"/>
    <property type="evidence" value="ECO:0007669"/>
    <property type="project" value="InterPro"/>
</dbReference>
<feature type="domain" description="Cation/H+ exchanger transmembrane" evidence="12">
    <location>
        <begin position="12"/>
        <end position="375"/>
    </location>
</feature>
<dbReference type="InterPro" id="IPR006153">
    <property type="entry name" value="Cation/H_exchanger_TM"/>
</dbReference>
<dbReference type="PANTHER" id="PTHR43562:SF3">
    <property type="entry name" value="SODIUM ION_PROTON EXCHANGER (EUROFUNG)"/>
    <property type="match status" value="1"/>
</dbReference>
<feature type="transmembrane region" description="Helical" evidence="11">
    <location>
        <begin position="180"/>
        <end position="201"/>
    </location>
</feature>
<evidence type="ECO:0000256" key="11">
    <source>
        <dbReference type="SAM" id="Phobius"/>
    </source>
</evidence>
<keyword evidence="10" id="KW-0739">Sodium transport</keyword>
<dbReference type="AlphaFoldDB" id="A0A0R1QQC6"/>
<dbReference type="PANTHER" id="PTHR43562">
    <property type="entry name" value="NAPA-TYPE SODIUM/HYDROGEN ANTIPORTER"/>
    <property type="match status" value="1"/>
</dbReference>
<organism evidence="13 14">
    <name type="scientific">Lacticaseibacillus manihotivorans DSM 13343 = JCM 12514</name>
    <dbReference type="NCBI Taxonomy" id="1423769"/>
    <lineage>
        <taxon>Bacteria</taxon>
        <taxon>Bacillati</taxon>
        <taxon>Bacillota</taxon>
        <taxon>Bacilli</taxon>
        <taxon>Lactobacillales</taxon>
        <taxon>Lactobacillaceae</taxon>
        <taxon>Lacticaseibacillus</taxon>
    </lineage>
</organism>